<dbReference type="Proteomes" id="UP000807353">
    <property type="component" value="Unassembled WGS sequence"/>
</dbReference>
<evidence type="ECO:0000256" key="1">
    <source>
        <dbReference type="ARBA" id="ARBA00004123"/>
    </source>
</evidence>
<comment type="similarity">
    <text evidence="3">Belongs to the RNase PH family.</text>
</comment>
<feature type="region of interest" description="Disordered" evidence="9">
    <location>
        <begin position="1"/>
        <end position="28"/>
    </location>
</feature>
<dbReference type="GO" id="GO:0034475">
    <property type="term" value="P:U4 snRNA 3'-end processing"/>
    <property type="evidence" value="ECO:0007669"/>
    <property type="project" value="TreeGrafter"/>
</dbReference>
<proteinExistence type="inferred from homology"/>
<dbReference type="GO" id="GO:0005840">
    <property type="term" value="C:ribosome"/>
    <property type="evidence" value="ECO:0007669"/>
    <property type="project" value="UniProtKB-KW"/>
</dbReference>
<dbReference type="GO" id="GO:0000177">
    <property type="term" value="C:cytoplasmic exosome (RNase complex)"/>
    <property type="evidence" value="ECO:0007669"/>
    <property type="project" value="TreeGrafter"/>
</dbReference>
<dbReference type="PANTHER" id="PTHR11953:SF2">
    <property type="entry name" value="EXOSOME COMPLEX COMPONENT MTR3"/>
    <property type="match status" value="1"/>
</dbReference>
<dbReference type="SUPFAM" id="SSF54211">
    <property type="entry name" value="Ribosomal protein S5 domain 2-like"/>
    <property type="match status" value="1"/>
</dbReference>
<keyword evidence="13" id="KW-1185">Reference proteome</keyword>
<keyword evidence="8" id="KW-0539">Nucleus</keyword>
<keyword evidence="7" id="KW-0694">RNA-binding</keyword>
<evidence type="ECO:0000256" key="2">
    <source>
        <dbReference type="ARBA" id="ARBA00004496"/>
    </source>
</evidence>
<dbReference type="InterPro" id="IPR020568">
    <property type="entry name" value="Ribosomal_Su5_D2-typ_SF"/>
</dbReference>
<dbReference type="PANTHER" id="PTHR11953">
    <property type="entry name" value="EXOSOME COMPLEX COMPONENT"/>
    <property type="match status" value="1"/>
</dbReference>
<evidence type="ECO:0000256" key="6">
    <source>
        <dbReference type="ARBA" id="ARBA00022835"/>
    </source>
</evidence>
<name>A0A9P5Y8P1_9AGAR</name>
<dbReference type="GO" id="GO:0003723">
    <property type="term" value="F:RNA binding"/>
    <property type="evidence" value="ECO:0007669"/>
    <property type="project" value="UniProtKB-KW"/>
</dbReference>
<accession>A0A9P5Y8P1</accession>
<gene>
    <name evidence="12" type="ORF">BDZ94DRAFT_1281873</name>
</gene>
<feature type="domain" description="Exoribonuclease phosphorolytic" evidence="11">
    <location>
        <begin position="176"/>
        <end position="236"/>
    </location>
</feature>
<comment type="caution">
    <text evidence="12">The sequence shown here is derived from an EMBL/GenBank/DDBJ whole genome shotgun (WGS) entry which is preliminary data.</text>
</comment>
<evidence type="ECO:0000313" key="13">
    <source>
        <dbReference type="Proteomes" id="UP000807353"/>
    </source>
</evidence>
<evidence type="ECO:0000313" key="12">
    <source>
        <dbReference type="EMBL" id="KAF9464734.1"/>
    </source>
</evidence>
<dbReference type="InterPro" id="IPR001247">
    <property type="entry name" value="ExoRNase_PH_dom1"/>
</dbReference>
<dbReference type="InterPro" id="IPR036345">
    <property type="entry name" value="ExoRNase_PH_dom2_sf"/>
</dbReference>
<dbReference type="Pfam" id="PF01138">
    <property type="entry name" value="RNase_PH"/>
    <property type="match status" value="1"/>
</dbReference>
<dbReference type="EMBL" id="MU150252">
    <property type="protein sequence ID" value="KAF9464734.1"/>
    <property type="molecule type" value="Genomic_DNA"/>
</dbReference>
<dbReference type="SUPFAM" id="SSF55666">
    <property type="entry name" value="Ribonuclease PH domain 2-like"/>
    <property type="match status" value="1"/>
</dbReference>
<comment type="subcellular location">
    <subcellularLocation>
        <location evidence="2">Cytoplasm</location>
    </subcellularLocation>
    <subcellularLocation>
        <location evidence="1">Nucleus</location>
    </subcellularLocation>
</comment>
<keyword evidence="12" id="KW-0687">Ribonucleoprotein</keyword>
<evidence type="ECO:0000256" key="4">
    <source>
        <dbReference type="ARBA" id="ARBA00022490"/>
    </source>
</evidence>
<dbReference type="AlphaFoldDB" id="A0A9P5Y8P1"/>
<keyword evidence="5" id="KW-0698">rRNA processing</keyword>
<dbReference type="GO" id="GO:0006364">
    <property type="term" value="P:rRNA processing"/>
    <property type="evidence" value="ECO:0007669"/>
    <property type="project" value="UniProtKB-KW"/>
</dbReference>
<dbReference type="GO" id="GO:0071028">
    <property type="term" value="P:nuclear mRNA surveillance"/>
    <property type="evidence" value="ECO:0007669"/>
    <property type="project" value="TreeGrafter"/>
</dbReference>
<dbReference type="InterPro" id="IPR050080">
    <property type="entry name" value="RNase_PH"/>
</dbReference>
<evidence type="ECO:0000256" key="7">
    <source>
        <dbReference type="ARBA" id="ARBA00022884"/>
    </source>
</evidence>
<organism evidence="12 13">
    <name type="scientific">Collybia nuda</name>
    <dbReference type="NCBI Taxonomy" id="64659"/>
    <lineage>
        <taxon>Eukaryota</taxon>
        <taxon>Fungi</taxon>
        <taxon>Dikarya</taxon>
        <taxon>Basidiomycota</taxon>
        <taxon>Agaricomycotina</taxon>
        <taxon>Agaricomycetes</taxon>
        <taxon>Agaricomycetidae</taxon>
        <taxon>Agaricales</taxon>
        <taxon>Tricholomatineae</taxon>
        <taxon>Clitocybaceae</taxon>
        <taxon>Collybia</taxon>
    </lineage>
</organism>
<dbReference type="CDD" id="cd11371">
    <property type="entry name" value="RNase_PH_MTR3"/>
    <property type="match status" value="1"/>
</dbReference>
<dbReference type="Pfam" id="PF03725">
    <property type="entry name" value="RNase_PH_C"/>
    <property type="match status" value="1"/>
</dbReference>
<evidence type="ECO:0000256" key="9">
    <source>
        <dbReference type="SAM" id="MobiDB-lite"/>
    </source>
</evidence>
<evidence type="ECO:0000256" key="8">
    <source>
        <dbReference type="ARBA" id="ARBA00023242"/>
    </source>
</evidence>
<evidence type="ECO:0000259" key="11">
    <source>
        <dbReference type="Pfam" id="PF03725"/>
    </source>
</evidence>
<keyword evidence="6" id="KW-0271">Exosome</keyword>
<dbReference type="GO" id="GO:0016075">
    <property type="term" value="P:rRNA catabolic process"/>
    <property type="evidence" value="ECO:0007669"/>
    <property type="project" value="TreeGrafter"/>
</dbReference>
<evidence type="ECO:0000259" key="10">
    <source>
        <dbReference type="Pfam" id="PF01138"/>
    </source>
</evidence>
<dbReference type="GO" id="GO:0071051">
    <property type="term" value="P:poly(A)-dependent snoRNA 3'-end processing"/>
    <property type="evidence" value="ECO:0007669"/>
    <property type="project" value="TreeGrafter"/>
</dbReference>
<feature type="domain" description="Exoribonuclease phosphorolytic" evidence="10">
    <location>
        <begin position="44"/>
        <end position="172"/>
    </location>
</feature>
<dbReference type="InterPro" id="IPR015847">
    <property type="entry name" value="ExoRNase_PH_dom2"/>
</dbReference>
<evidence type="ECO:0000256" key="3">
    <source>
        <dbReference type="ARBA" id="ARBA00006678"/>
    </source>
</evidence>
<dbReference type="Gene3D" id="3.30.230.70">
    <property type="entry name" value="GHMP Kinase, N-terminal domain"/>
    <property type="match status" value="1"/>
</dbReference>
<dbReference type="GO" id="GO:0000176">
    <property type="term" value="C:nuclear exosome (RNase complex)"/>
    <property type="evidence" value="ECO:0007669"/>
    <property type="project" value="UniProtKB-ARBA"/>
</dbReference>
<keyword evidence="12" id="KW-0689">Ribosomal protein</keyword>
<dbReference type="OrthoDB" id="2504340at2759"/>
<keyword evidence="4" id="KW-0963">Cytoplasm</keyword>
<evidence type="ECO:0000256" key="5">
    <source>
        <dbReference type="ARBA" id="ARBA00022552"/>
    </source>
</evidence>
<reference evidence="12" key="1">
    <citation type="submission" date="2020-11" db="EMBL/GenBank/DDBJ databases">
        <authorList>
            <consortium name="DOE Joint Genome Institute"/>
            <person name="Ahrendt S."/>
            <person name="Riley R."/>
            <person name="Andreopoulos W."/>
            <person name="Labutti K."/>
            <person name="Pangilinan J."/>
            <person name="Ruiz-Duenas F.J."/>
            <person name="Barrasa J.M."/>
            <person name="Sanchez-Garcia M."/>
            <person name="Camarero S."/>
            <person name="Miyauchi S."/>
            <person name="Serrano A."/>
            <person name="Linde D."/>
            <person name="Babiker R."/>
            <person name="Drula E."/>
            <person name="Ayuso-Fernandez I."/>
            <person name="Pacheco R."/>
            <person name="Padilla G."/>
            <person name="Ferreira P."/>
            <person name="Barriuso J."/>
            <person name="Kellner H."/>
            <person name="Castanera R."/>
            <person name="Alfaro M."/>
            <person name="Ramirez L."/>
            <person name="Pisabarro A.G."/>
            <person name="Kuo A."/>
            <person name="Tritt A."/>
            <person name="Lipzen A."/>
            <person name="He G."/>
            <person name="Yan M."/>
            <person name="Ng V."/>
            <person name="Cullen D."/>
            <person name="Martin F."/>
            <person name="Rosso M.-N."/>
            <person name="Henrissat B."/>
            <person name="Hibbett D."/>
            <person name="Martinez A.T."/>
            <person name="Grigoriev I.V."/>
        </authorList>
    </citation>
    <scope>NUCLEOTIDE SEQUENCE</scope>
    <source>
        <strain evidence="12">CBS 247.69</strain>
    </source>
</reference>
<sequence>MTQVVFDRRRVNGPEESHIPSFDSKDDEIWSLGQPRNGRGQTDIRLLFLQPRLIDQANGSAYVETQRTKIACAVYGPRQSKNTAYNEKGRLNVEVKFAPFSCDRRKTPMRDAEDRSIGVAIYQALVSSLRLELIPKSSIDVFLTIIEADGLEGCIASGTIAASTALADAGIEMMGLVMSCAASIMGKEIWLDPNEEEARSSTGVLVLSCMPALGTITSVWQSGRMKTDEVLKCMDVCQEKCADIHSVVAQILLEKV</sequence>
<protein>
    <submittedName>
        <fullName evidence="12">Ribosomal protein S5 domain 2-type protein</fullName>
    </submittedName>
</protein>
<dbReference type="GO" id="GO:0005730">
    <property type="term" value="C:nucleolus"/>
    <property type="evidence" value="ECO:0007669"/>
    <property type="project" value="TreeGrafter"/>
</dbReference>
<dbReference type="InterPro" id="IPR027408">
    <property type="entry name" value="PNPase/RNase_PH_dom_sf"/>
</dbReference>